<evidence type="ECO:0000313" key="3">
    <source>
        <dbReference type="EMBL" id="MDC2744567.1"/>
    </source>
</evidence>
<dbReference type="Proteomes" id="UP000323717">
    <property type="component" value="Unassembled WGS sequence"/>
</dbReference>
<accession>A0A139L4Z6</accession>
<sequence length="383" mass="42589">MRKICFITGTRAEYSLLSRLMRLVKYSESCELQVIATNMHLMPEYGNTYKEIEADGFTIDAKVPMPKPSDDAEGVLASMSTEMEGMTKALSQLAPDMAVILGDRYEMHIAATVCMLLRIPVAHLHGGEVSEGAIDDSIRHCITKMSSLHFTSTEEYRQRVIQLGEQPERVFNVGSIGVENLKRVQLMTKDELEATLEYELDVNTVMCTYHPVTLGNRTPAGEIKDFLEALDAFPQMRVLFTMPNSDQGGDSIKSAIEKYCAKNLRCKAFASLGMKRYLSALQYVSAVIGNSSSGILEVPSAHIPTLNIGDRQNGRTKSESTVDCKSDKASVIEGLNKVLSPEFKLFCKTTTNPYDKEGTADAIFKVISTYPLEQLQQKKFYNL</sequence>
<dbReference type="Gene3D" id="3.40.50.2000">
    <property type="entry name" value="Glycogen Phosphorylase B"/>
    <property type="match status" value="2"/>
</dbReference>
<dbReference type="NCBIfam" id="TIGR03568">
    <property type="entry name" value="NeuC_NnaA"/>
    <property type="match status" value="1"/>
</dbReference>
<name>A0A139L4Z6_BACOV</name>
<evidence type="ECO:0000313" key="4">
    <source>
        <dbReference type="Proteomes" id="UP000323717"/>
    </source>
</evidence>
<dbReference type="GO" id="GO:0004553">
    <property type="term" value="F:hydrolase activity, hydrolyzing O-glycosyl compounds"/>
    <property type="evidence" value="ECO:0007669"/>
    <property type="project" value="InterPro"/>
</dbReference>
<dbReference type="InterPro" id="IPR020004">
    <property type="entry name" value="UDP-GlcNAc_Epase"/>
</dbReference>
<evidence type="ECO:0000259" key="1">
    <source>
        <dbReference type="Pfam" id="PF02350"/>
    </source>
</evidence>
<feature type="domain" description="UDP-N-acetylglucosamine 2-epimerase" evidence="1">
    <location>
        <begin position="27"/>
        <end position="367"/>
    </location>
</feature>
<dbReference type="SUPFAM" id="SSF53756">
    <property type="entry name" value="UDP-Glycosyltransferase/glycogen phosphorylase"/>
    <property type="match status" value="1"/>
</dbReference>
<dbReference type="EC" id="3.2.1.183" evidence="2 3"/>
<organism evidence="2 4">
    <name type="scientific">Bacteroides ovatus</name>
    <dbReference type="NCBI Taxonomy" id="28116"/>
    <lineage>
        <taxon>Bacteria</taxon>
        <taxon>Pseudomonadati</taxon>
        <taxon>Bacteroidota</taxon>
        <taxon>Bacteroidia</taxon>
        <taxon>Bacteroidales</taxon>
        <taxon>Bacteroidaceae</taxon>
        <taxon>Bacteroides</taxon>
    </lineage>
</organism>
<comment type="caution">
    <text evidence="2">The sequence shown here is derived from an EMBL/GenBank/DDBJ whole genome shotgun (WGS) entry which is preliminary data.</text>
</comment>
<keyword evidence="2" id="KW-0326">Glycosidase</keyword>
<proteinExistence type="predicted"/>
<reference evidence="3" key="2">
    <citation type="submission" date="2022-10" db="EMBL/GenBank/DDBJ databases">
        <title>Human gut microbiome strain richness.</title>
        <authorList>
            <person name="Chen-Liaw A."/>
        </authorList>
    </citation>
    <scope>NUCLEOTIDE SEQUENCE</scope>
    <source>
        <strain evidence="3">BSD2780120875st1_E1_BSD2780120875_150330</strain>
    </source>
</reference>
<gene>
    <name evidence="2" type="primary">neuC</name>
    <name evidence="2" type="ORF">F3D71_16830</name>
    <name evidence="3" type="ORF">PO382_20335</name>
</gene>
<dbReference type="PANTHER" id="PTHR43174">
    <property type="entry name" value="UDP-N-ACETYLGLUCOSAMINE 2-EPIMERASE"/>
    <property type="match status" value="1"/>
</dbReference>
<protein>
    <submittedName>
        <fullName evidence="2 3">UDP-N-acetylglucosamine 2-epimerase</fullName>
        <ecNumber evidence="2 3">3.2.1.183</ecNumber>
    </submittedName>
</protein>
<evidence type="ECO:0000313" key="2">
    <source>
        <dbReference type="EMBL" id="KAA3948325.1"/>
    </source>
</evidence>
<keyword evidence="2" id="KW-0378">Hydrolase</keyword>
<dbReference type="EMBL" id="VWLE01000258">
    <property type="protein sequence ID" value="KAA3948325.1"/>
    <property type="molecule type" value="Genomic_DNA"/>
</dbReference>
<dbReference type="GO" id="GO:0006047">
    <property type="term" value="P:UDP-N-acetylglucosamine metabolic process"/>
    <property type="evidence" value="ECO:0007669"/>
    <property type="project" value="InterPro"/>
</dbReference>
<dbReference type="EMBL" id="JAQNZF010000033">
    <property type="protein sequence ID" value="MDC2744567.1"/>
    <property type="molecule type" value="Genomic_DNA"/>
</dbReference>
<dbReference type="Pfam" id="PF02350">
    <property type="entry name" value="Epimerase_2"/>
    <property type="match status" value="1"/>
</dbReference>
<dbReference type="CDD" id="cd03786">
    <property type="entry name" value="GTB_UDP-GlcNAc_2-Epimerase"/>
    <property type="match status" value="1"/>
</dbReference>
<dbReference type="InterPro" id="IPR029767">
    <property type="entry name" value="WecB-like"/>
</dbReference>
<dbReference type="PANTHER" id="PTHR43174:SF3">
    <property type="entry name" value="UDP-N-ACETYLGLUCOSAMINE 2-EPIMERASE"/>
    <property type="match status" value="1"/>
</dbReference>
<reference evidence="2 4" key="1">
    <citation type="journal article" date="2019" name="Nat. Med.">
        <title>A library of human gut bacterial isolates paired with longitudinal multiomics data enables mechanistic microbiome research.</title>
        <authorList>
            <person name="Poyet M."/>
            <person name="Groussin M."/>
            <person name="Gibbons S.M."/>
            <person name="Avila-Pacheco J."/>
            <person name="Jiang X."/>
            <person name="Kearney S.M."/>
            <person name="Perrotta A.R."/>
            <person name="Berdy B."/>
            <person name="Zhao S."/>
            <person name="Lieberman T.D."/>
            <person name="Swanson P.K."/>
            <person name="Smith M."/>
            <person name="Roesemann S."/>
            <person name="Alexander J.E."/>
            <person name="Rich S.A."/>
            <person name="Livny J."/>
            <person name="Vlamakis H."/>
            <person name="Clish C."/>
            <person name="Bullock K."/>
            <person name="Deik A."/>
            <person name="Scott J."/>
            <person name="Pierce K.A."/>
            <person name="Xavier R.J."/>
            <person name="Alm E.J."/>
        </authorList>
    </citation>
    <scope>NUCLEOTIDE SEQUENCE [LARGE SCALE GENOMIC DNA]</scope>
    <source>
        <strain evidence="2 4">BIOML-A163</strain>
    </source>
</reference>
<dbReference type="Proteomes" id="UP001219389">
    <property type="component" value="Unassembled WGS sequence"/>
</dbReference>
<dbReference type="RefSeq" id="WP_008777049.1">
    <property type="nucleotide sequence ID" value="NZ_CAXTIO010000018.1"/>
</dbReference>
<dbReference type="AlphaFoldDB" id="A0A139L4Z6"/>
<dbReference type="InterPro" id="IPR003331">
    <property type="entry name" value="UDP_GlcNAc_Epimerase_2_dom"/>
</dbReference>